<proteinExistence type="inferred from homology"/>
<gene>
    <name evidence="5" type="primary">HSLV</name>
    <name evidence="5" type="ORF">TSPGSL018_18935</name>
</gene>
<dbReference type="Pfam" id="PF00227">
    <property type="entry name" value="Proteasome"/>
    <property type="match status" value="1"/>
</dbReference>
<evidence type="ECO:0000256" key="4">
    <source>
        <dbReference type="ARBA" id="ARBA00022801"/>
    </source>
</evidence>
<dbReference type="GO" id="GO:0005839">
    <property type="term" value="C:proteasome core complex"/>
    <property type="evidence" value="ECO:0007669"/>
    <property type="project" value="InterPro"/>
</dbReference>
<evidence type="ECO:0000313" key="5">
    <source>
        <dbReference type="EMBL" id="JAC64158.1"/>
    </source>
</evidence>
<dbReference type="GO" id="GO:0051603">
    <property type="term" value="P:proteolysis involved in protein catabolic process"/>
    <property type="evidence" value="ECO:0007669"/>
    <property type="project" value="InterPro"/>
</dbReference>
<dbReference type="NCBIfam" id="TIGR03692">
    <property type="entry name" value="ATP_dep_HslV"/>
    <property type="match status" value="1"/>
</dbReference>
<evidence type="ECO:0000256" key="1">
    <source>
        <dbReference type="ARBA" id="ARBA00006053"/>
    </source>
</evidence>
<keyword evidence="4" id="KW-0378">Hydrolase</keyword>
<dbReference type="NCBIfam" id="NF003964">
    <property type="entry name" value="PRK05456.1"/>
    <property type="match status" value="1"/>
</dbReference>
<dbReference type="EMBL" id="GBEZ01022692">
    <property type="protein sequence ID" value="JAC64158.1"/>
    <property type="molecule type" value="Transcribed_RNA"/>
</dbReference>
<accession>A0A061QWU7</accession>
<dbReference type="InterPro" id="IPR022281">
    <property type="entry name" value="ATP-dep_Prtase_HsIV_su"/>
</dbReference>
<sequence>MAAVLPLGRCLSEGPHYLRLVPATWRLFSSSASEYRATTVLCVRKNDEVVVMADGQVTMGSQVVKPNVNKIRKISDDVIGGFAGTTTDAITLFERLESRLEEHPGQLKRAAVDLAKAWRSDKFLRRLDAVMVVADREISLQVSGNGDVLEPHDNIIAIGSGGNFALAAARALMDVPDLDAEQIARRAMEIAADCCIYTNHNFRMEKLSGPAKGPQSGGD</sequence>
<organism evidence="5">
    <name type="scientific">Tetraselmis sp. GSL018</name>
    <dbReference type="NCBI Taxonomy" id="582737"/>
    <lineage>
        <taxon>Eukaryota</taxon>
        <taxon>Viridiplantae</taxon>
        <taxon>Chlorophyta</taxon>
        <taxon>core chlorophytes</taxon>
        <taxon>Chlorodendrophyceae</taxon>
        <taxon>Chlorodendrales</taxon>
        <taxon>Chlorodendraceae</taxon>
        <taxon>Tetraselmis</taxon>
    </lineage>
</organism>
<comment type="similarity">
    <text evidence="1">Belongs to the peptidase T1B family. HslV subfamily.</text>
</comment>
<reference evidence="5" key="1">
    <citation type="submission" date="2014-05" db="EMBL/GenBank/DDBJ databases">
        <title>The transcriptome of the halophilic microalga Tetraselmis sp. GSL018 isolated from the Great Salt Lake, Utah.</title>
        <authorList>
            <person name="Jinkerson R.E."/>
            <person name="D'Adamo S."/>
            <person name="Posewitz M.C."/>
        </authorList>
    </citation>
    <scope>NUCLEOTIDE SEQUENCE</scope>
    <source>
        <strain evidence="5">GSL018</strain>
    </source>
</reference>
<dbReference type="AlphaFoldDB" id="A0A061QWU7"/>
<dbReference type="PANTHER" id="PTHR32194:SF7">
    <property type="entry name" value="ATP-DEPENDENT PROTEASE SUBUNIT HSLV"/>
    <property type="match status" value="1"/>
</dbReference>
<dbReference type="GO" id="GO:0009376">
    <property type="term" value="C:HslUV protease complex"/>
    <property type="evidence" value="ECO:0007669"/>
    <property type="project" value="InterPro"/>
</dbReference>
<dbReference type="PANTHER" id="PTHR32194">
    <property type="entry name" value="METALLOPROTEASE TLDD"/>
    <property type="match status" value="1"/>
</dbReference>
<dbReference type="PROSITE" id="PS51476">
    <property type="entry name" value="PROTEASOME_BETA_2"/>
    <property type="match status" value="1"/>
</dbReference>
<dbReference type="InterPro" id="IPR029055">
    <property type="entry name" value="Ntn_hydrolases_N"/>
</dbReference>
<keyword evidence="3" id="KW-0888">Threonine protease</keyword>
<dbReference type="InterPro" id="IPR001353">
    <property type="entry name" value="Proteasome_sua/b"/>
</dbReference>
<dbReference type="InterPro" id="IPR023333">
    <property type="entry name" value="Proteasome_suB-type"/>
</dbReference>
<protein>
    <submittedName>
        <fullName evidence="5">ATP-dependent HslUV protease, peptidase subunit HslV</fullName>
    </submittedName>
</protein>
<dbReference type="GO" id="GO:0004298">
    <property type="term" value="F:threonine-type endopeptidase activity"/>
    <property type="evidence" value="ECO:0007669"/>
    <property type="project" value="UniProtKB-KW"/>
</dbReference>
<evidence type="ECO:0000256" key="2">
    <source>
        <dbReference type="ARBA" id="ARBA00022670"/>
    </source>
</evidence>
<name>A0A061QWU7_9CHLO</name>
<dbReference type="Gene3D" id="3.60.20.10">
    <property type="entry name" value="Glutamine Phosphoribosylpyrophosphate, subunit 1, domain 1"/>
    <property type="match status" value="1"/>
</dbReference>
<evidence type="ECO:0000256" key="3">
    <source>
        <dbReference type="ARBA" id="ARBA00022698"/>
    </source>
</evidence>
<dbReference type="CDD" id="cd01913">
    <property type="entry name" value="protease_HslV"/>
    <property type="match status" value="1"/>
</dbReference>
<keyword evidence="2 5" id="KW-0645">Protease</keyword>
<dbReference type="SUPFAM" id="SSF56235">
    <property type="entry name" value="N-terminal nucleophile aminohydrolases (Ntn hydrolases)"/>
    <property type="match status" value="1"/>
</dbReference>